<accession>A0ABR4KWM3</accession>
<reference evidence="1 2" key="1">
    <citation type="submission" date="2024-07" db="EMBL/GenBank/DDBJ databases">
        <title>Section-level genome sequencing and comparative genomics of Aspergillus sections Usti and Cavernicolus.</title>
        <authorList>
            <consortium name="Lawrence Berkeley National Laboratory"/>
            <person name="Nybo J.L."/>
            <person name="Vesth T.C."/>
            <person name="Theobald S."/>
            <person name="Frisvad J.C."/>
            <person name="Larsen T.O."/>
            <person name="Kjaerboelling I."/>
            <person name="Rothschild-Mancinelli K."/>
            <person name="Lyhne E.K."/>
            <person name="Kogle M.E."/>
            <person name="Barry K."/>
            <person name="Clum A."/>
            <person name="Na H."/>
            <person name="Ledsgaard L."/>
            <person name="Lin J."/>
            <person name="Lipzen A."/>
            <person name="Kuo A."/>
            <person name="Riley R."/>
            <person name="Mondo S."/>
            <person name="Labutti K."/>
            <person name="Haridas S."/>
            <person name="Pangalinan J."/>
            <person name="Salamov A.A."/>
            <person name="Simmons B.A."/>
            <person name="Magnuson J.K."/>
            <person name="Chen J."/>
            <person name="Drula E."/>
            <person name="Henrissat B."/>
            <person name="Wiebenga A."/>
            <person name="Lubbers R.J."/>
            <person name="Gomes A.C."/>
            <person name="Makela M.R."/>
            <person name="Stajich J."/>
            <person name="Grigoriev I.V."/>
            <person name="Mortensen U.H."/>
            <person name="De Vries R.P."/>
            <person name="Baker S.E."/>
            <person name="Andersen M.R."/>
        </authorList>
    </citation>
    <scope>NUCLEOTIDE SEQUENCE [LARGE SCALE GENOMIC DNA]</scope>
    <source>
        <strain evidence="1 2">CBS 123904</strain>
    </source>
</reference>
<name>A0ABR4KWM3_9EURO</name>
<gene>
    <name evidence="1" type="ORF">BJY01DRAFT_242716</name>
</gene>
<dbReference type="EMBL" id="JBFXLU010000006">
    <property type="protein sequence ID" value="KAL2856671.1"/>
    <property type="molecule type" value="Genomic_DNA"/>
</dbReference>
<evidence type="ECO:0000313" key="2">
    <source>
        <dbReference type="Proteomes" id="UP001610446"/>
    </source>
</evidence>
<keyword evidence="2" id="KW-1185">Reference proteome</keyword>
<protein>
    <submittedName>
        <fullName evidence="1">Uncharacterized protein</fullName>
    </submittedName>
</protein>
<evidence type="ECO:0000313" key="1">
    <source>
        <dbReference type="EMBL" id="KAL2856671.1"/>
    </source>
</evidence>
<organism evidence="1 2">
    <name type="scientific">Aspergillus pseudoustus</name>
    <dbReference type="NCBI Taxonomy" id="1810923"/>
    <lineage>
        <taxon>Eukaryota</taxon>
        <taxon>Fungi</taxon>
        <taxon>Dikarya</taxon>
        <taxon>Ascomycota</taxon>
        <taxon>Pezizomycotina</taxon>
        <taxon>Eurotiomycetes</taxon>
        <taxon>Eurotiomycetidae</taxon>
        <taxon>Eurotiales</taxon>
        <taxon>Aspergillaceae</taxon>
        <taxon>Aspergillus</taxon>
        <taxon>Aspergillus subgen. Nidulantes</taxon>
    </lineage>
</organism>
<proteinExistence type="predicted"/>
<sequence length="335" mass="38625">MKETPSAYARLLASILKAKHSVEIRLEDRKWAYGKVHIRRRNTQPLIPAYPSIKAAREEKAKKQWLCVDFHVEELAEAIVRKQSRLLRDLIIRPPASDLIRPKLETVLRTSLKDTRARLRTDEEHSHLSSLNDRSNIAGSDLVSLVGERVLINRHITDEGNQCAMITEVDYMLYHGNPEDLEVSVVILRAREVGEDMMKDLLVSMARINDARKAAGEENAEIWGIATDCAQWTFAYIDNKSQCSTRTLSWRQDKTQILRQILQIMWRAIERAANVARSRPGPVVVWRKTQKQGDDNEDDEVHPTGLQILNLKAMRIDSRRDDFTGRLIDFADVWW</sequence>
<dbReference type="Proteomes" id="UP001610446">
    <property type="component" value="Unassembled WGS sequence"/>
</dbReference>
<comment type="caution">
    <text evidence="1">The sequence shown here is derived from an EMBL/GenBank/DDBJ whole genome shotgun (WGS) entry which is preliminary data.</text>
</comment>